<sequence length="415" mass="48106">MKIVVLDPGLREHGGHHVGIASQIKESKNLLEKGVSIEVLGNVAVSKEVQQSLSSTNYIFTSYFDSDFYRHFYSDRELSTITSYVRALSLEYFKAILSFKDSEVTFFYHTLNWEHGYALTLALGLLERSQAYKSCSPKHQHLIGLMFSPQYFNPADAHRSQQRLMRFSLGFRKLQSFHNVQLFSADFEVRQAYRQLLDINDIKLFPCGLINRNQLAESKCQQTSSNRVLLYVGDAKDNKGFLELPKLLESLLKATADPSVSFVIHYTITNDRRDLQNVHSQLTELAKRDSCIELHYGFLSEKEMHELWLSVDSVVLNYDCQLYANQSSGILWLSAAYDVNVHLLSETWLNREARRLDLKCKEHRTIKEITRYIEENDWGNLKRVGFESEYSQYRQILLSELSDWLVNKARELANN</sequence>
<organism evidence="1">
    <name type="scientific">Vibrio parahaemolyticus</name>
    <dbReference type="NCBI Taxonomy" id="670"/>
    <lineage>
        <taxon>Bacteria</taxon>
        <taxon>Pseudomonadati</taxon>
        <taxon>Pseudomonadota</taxon>
        <taxon>Gammaproteobacteria</taxon>
        <taxon>Vibrionales</taxon>
        <taxon>Vibrionaceae</taxon>
        <taxon>Vibrio</taxon>
    </lineage>
</organism>
<dbReference type="AlphaFoldDB" id="A0A7M1VRL8"/>
<name>A0A7M1VRL8_VIBPH</name>
<reference evidence="1" key="1">
    <citation type="submission" date="2020-08" db="EMBL/GenBank/DDBJ databases">
        <title>Genetic structure, function and evolution of capsule biosynthesis loci in Vibrio parahaemolyticus.</title>
        <authorList>
            <person name="Li L."/>
            <person name="Bian S."/>
        </authorList>
    </citation>
    <scope>NUCLEOTIDE SEQUENCE</scope>
    <source>
        <strain evidence="1">VP46</strain>
        <strain evidence="2">VP47</strain>
    </source>
</reference>
<evidence type="ECO:0000313" key="1">
    <source>
        <dbReference type="EMBL" id="QOS17808.1"/>
    </source>
</evidence>
<protein>
    <submittedName>
        <fullName evidence="1">Uncharacterized protein</fullName>
    </submittedName>
</protein>
<dbReference type="EMBL" id="MT898268">
    <property type="protein sequence ID" value="QOS24417.1"/>
    <property type="molecule type" value="Genomic_DNA"/>
</dbReference>
<accession>A0A7M1VRL8</accession>
<evidence type="ECO:0000313" key="2">
    <source>
        <dbReference type="EMBL" id="QOS24417.1"/>
    </source>
</evidence>
<proteinExistence type="predicted"/>
<dbReference type="EMBL" id="MT898088">
    <property type="protein sequence ID" value="QOS17808.1"/>
    <property type="molecule type" value="Genomic_DNA"/>
</dbReference>
<gene>
    <name evidence="1" type="ORF">VP46_00039</name>
    <name evidence="2" type="ORF">VP47_00039</name>
</gene>